<dbReference type="GeneID" id="107427841"/>
<dbReference type="GO" id="GO:0016740">
    <property type="term" value="F:transferase activity"/>
    <property type="evidence" value="ECO:0007669"/>
    <property type="project" value="UniProtKB-KW"/>
</dbReference>
<dbReference type="PANTHER" id="PTHR43757:SF14">
    <property type="entry name" value="GLYCINE CLEAVAGE T-PROTEIN FAMILY"/>
    <property type="match status" value="1"/>
</dbReference>
<dbReference type="InterPro" id="IPR006222">
    <property type="entry name" value="GCVT_N"/>
</dbReference>
<dbReference type="InterPro" id="IPR027266">
    <property type="entry name" value="TrmE/GcvT-like"/>
</dbReference>
<keyword evidence="4" id="KW-1185">Reference proteome</keyword>
<name>A0ABM3ZST5_ZIZJJ</name>
<sequence length="447" mass="48095">MSSTTTLFASSSSSSSSSHPLPPQLLNSWRPYSPNHQNAAFSSSHCNNRATTLKLLSLSSKTTWKNCRTLAALPFDLSPPPIDHDLLDTVATEGAEVSEDGIVETFGNDDEALEAVHTGVVVVDLSHFGRIRVSGDDRIQFLHNQTTANFECLHDGQGCDTVFVTPTARTIDIAHAWIMIPLLYSQKNAVNLVVSPVTCQSITEMLKKYIFFTDKVEIQDITKQTCFFVLVGPKSNQLIEDLNLSGLVGQPYGTHQHFSVNGMPITVGVGNVISEEGFSLLMSPAAAGSVWKTLLSQGAISMGSNAWEKLRVLQGRPAPQKELTNEYNVLEAGLWNSISLSKGCYKGQETISRLITYDGVKQRLWGISLSAAAEPGSPIMVGGKKVGKLTSCVPGKMGSQGHVGLGYIKRQAASKGDTVIIGDSVTGTVIEVPYIARQNPPSKSTNS</sequence>
<dbReference type="Pfam" id="PF01571">
    <property type="entry name" value="GCV_T"/>
    <property type="match status" value="1"/>
</dbReference>
<dbReference type="RefSeq" id="XP_060667532.1">
    <property type="nucleotide sequence ID" value="XM_060811549.1"/>
</dbReference>
<feature type="region of interest" description="Disordered" evidence="2">
    <location>
        <begin position="1"/>
        <end position="29"/>
    </location>
</feature>
<evidence type="ECO:0000259" key="3">
    <source>
        <dbReference type="Pfam" id="PF01571"/>
    </source>
</evidence>
<gene>
    <name evidence="5" type="primary">LOC107427841</name>
</gene>
<protein>
    <submittedName>
        <fullName evidence="5">Transferase At1g60990, chloroplastic isoform X1</fullName>
    </submittedName>
</protein>
<keyword evidence="1" id="KW-0809">Transit peptide</keyword>
<reference evidence="5" key="1">
    <citation type="submission" date="2025-08" db="UniProtKB">
        <authorList>
            <consortium name="RefSeq"/>
        </authorList>
    </citation>
    <scope>IDENTIFICATION</scope>
    <source>
        <tissue evidence="5">Seedling</tissue>
    </source>
</reference>
<evidence type="ECO:0000313" key="5">
    <source>
        <dbReference type="RefSeq" id="XP_060667532.1"/>
    </source>
</evidence>
<dbReference type="PANTHER" id="PTHR43757">
    <property type="entry name" value="AMINOMETHYLTRANSFERASE"/>
    <property type="match status" value="1"/>
</dbReference>
<dbReference type="SUPFAM" id="SSF103025">
    <property type="entry name" value="Folate-binding domain"/>
    <property type="match status" value="1"/>
</dbReference>
<dbReference type="SUPFAM" id="SSF101790">
    <property type="entry name" value="Aminomethyltransferase beta-barrel domain"/>
    <property type="match status" value="1"/>
</dbReference>
<keyword evidence="5" id="KW-0808">Transferase</keyword>
<dbReference type="InterPro" id="IPR029043">
    <property type="entry name" value="GcvT/YgfZ_C"/>
</dbReference>
<dbReference type="Proteomes" id="UP001652623">
    <property type="component" value="Chromosome 9"/>
</dbReference>
<organism evidence="4 5">
    <name type="scientific">Ziziphus jujuba</name>
    <name type="common">Chinese jujube</name>
    <name type="synonym">Ziziphus sativa</name>
    <dbReference type="NCBI Taxonomy" id="326968"/>
    <lineage>
        <taxon>Eukaryota</taxon>
        <taxon>Viridiplantae</taxon>
        <taxon>Streptophyta</taxon>
        <taxon>Embryophyta</taxon>
        <taxon>Tracheophyta</taxon>
        <taxon>Spermatophyta</taxon>
        <taxon>Magnoliopsida</taxon>
        <taxon>eudicotyledons</taxon>
        <taxon>Gunneridae</taxon>
        <taxon>Pentapetalae</taxon>
        <taxon>rosids</taxon>
        <taxon>fabids</taxon>
        <taxon>Rosales</taxon>
        <taxon>Rhamnaceae</taxon>
        <taxon>Paliureae</taxon>
        <taxon>Ziziphus</taxon>
    </lineage>
</organism>
<evidence type="ECO:0000256" key="1">
    <source>
        <dbReference type="ARBA" id="ARBA00022946"/>
    </source>
</evidence>
<feature type="domain" description="GCVT N-terminal" evidence="3">
    <location>
        <begin position="113"/>
        <end position="342"/>
    </location>
</feature>
<dbReference type="InterPro" id="IPR017703">
    <property type="entry name" value="YgfZ/GCV_T_CS"/>
</dbReference>
<dbReference type="NCBIfam" id="TIGR03317">
    <property type="entry name" value="ygfZ_signature"/>
    <property type="match status" value="1"/>
</dbReference>
<dbReference type="InterPro" id="IPR028896">
    <property type="entry name" value="GcvT/YgfZ/DmdA"/>
</dbReference>
<proteinExistence type="predicted"/>
<accession>A0ABM3ZST5</accession>
<evidence type="ECO:0000313" key="4">
    <source>
        <dbReference type="Proteomes" id="UP001652623"/>
    </source>
</evidence>
<feature type="compositionally biased region" description="Low complexity" evidence="2">
    <location>
        <begin position="1"/>
        <end position="18"/>
    </location>
</feature>
<dbReference type="Gene3D" id="3.30.1360.120">
    <property type="entry name" value="Probable tRNA modification gtpase trme, domain 1"/>
    <property type="match status" value="1"/>
</dbReference>
<evidence type="ECO:0000256" key="2">
    <source>
        <dbReference type="SAM" id="MobiDB-lite"/>
    </source>
</evidence>